<proteinExistence type="predicted"/>
<dbReference type="PATRIC" id="fig|1214101.3.peg.276"/>
<reference evidence="5 6" key="1">
    <citation type="journal article" date="2012" name="J. Bacteriol.">
        <title>Genome sequence of the bacterium Streptomyces davawensis JCM 4913 and heterologous production of the unique antibiotic roseoflavin.</title>
        <authorList>
            <person name="Jankowitsch F."/>
            <person name="Schwarz J."/>
            <person name="Ruckert C."/>
            <person name="Gust B."/>
            <person name="Szczepanowski R."/>
            <person name="Blom J."/>
            <person name="Pelzer S."/>
            <person name="Kalinowski J."/>
            <person name="Mack M."/>
        </authorList>
    </citation>
    <scope>NUCLEOTIDE SEQUENCE [LARGE SCALE GENOMIC DNA]</scope>
    <source>
        <strain evidence="6">DSM 101723 / JCM 4913 / KCC S-0913 / 768</strain>
    </source>
</reference>
<dbReference type="PROSITE" id="PS01124">
    <property type="entry name" value="HTH_ARAC_FAMILY_2"/>
    <property type="match status" value="1"/>
</dbReference>
<dbReference type="STRING" id="1214101.BN159_0276"/>
<evidence type="ECO:0000313" key="5">
    <source>
        <dbReference type="EMBL" id="CCK24655.1"/>
    </source>
</evidence>
<evidence type="ECO:0000256" key="1">
    <source>
        <dbReference type="ARBA" id="ARBA00023015"/>
    </source>
</evidence>
<dbReference type="InterPro" id="IPR009057">
    <property type="entry name" value="Homeodomain-like_sf"/>
</dbReference>
<sequence length="65" mass="7144">MGRAPLAYLTEWRMDDAEMLLADTDLGIAQIAKSVGYADAFKRHKGQSPSTFRTAAAWPTVDVTE</sequence>
<keyword evidence="2" id="KW-0238">DNA-binding</keyword>
<evidence type="ECO:0000259" key="4">
    <source>
        <dbReference type="PROSITE" id="PS01124"/>
    </source>
</evidence>
<dbReference type="EMBL" id="HE971709">
    <property type="protein sequence ID" value="CCK24655.1"/>
    <property type="molecule type" value="Genomic_DNA"/>
</dbReference>
<dbReference type="SMART" id="SM00342">
    <property type="entry name" value="HTH_ARAC"/>
    <property type="match status" value="1"/>
</dbReference>
<dbReference type="GO" id="GO:0043565">
    <property type="term" value="F:sequence-specific DNA binding"/>
    <property type="evidence" value="ECO:0007669"/>
    <property type="project" value="InterPro"/>
</dbReference>
<evidence type="ECO:0000313" key="6">
    <source>
        <dbReference type="Proteomes" id="UP000008043"/>
    </source>
</evidence>
<dbReference type="eggNOG" id="COG2207">
    <property type="taxonomic scope" value="Bacteria"/>
</dbReference>
<keyword evidence="1" id="KW-0805">Transcription regulation</keyword>
<evidence type="ECO:0000256" key="2">
    <source>
        <dbReference type="ARBA" id="ARBA00023125"/>
    </source>
</evidence>
<evidence type="ECO:0000256" key="3">
    <source>
        <dbReference type="ARBA" id="ARBA00023163"/>
    </source>
</evidence>
<dbReference type="KEGG" id="sdv:BN159_0276"/>
<keyword evidence="6" id="KW-1185">Reference proteome</keyword>
<gene>
    <name evidence="5" type="ORF">BN159_0276</name>
</gene>
<feature type="domain" description="HTH araC/xylS-type" evidence="4">
    <location>
        <begin position="1"/>
        <end position="55"/>
    </location>
</feature>
<accession>K4QV08</accession>
<dbReference type="HOGENOM" id="CLU_000445_81_20_11"/>
<organism evidence="5 6">
    <name type="scientific">Streptomyces davaonensis (strain DSM 101723 / JCM 4913 / KCC S-0913 / 768)</name>
    <dbReference type="NCBI Taxonomy" id="1214101"/>
    <lineage>
        <taxon>Bacteria</taxon>
        <taxon>Bacillati</taxon>
        <taxon>Actinomycetota</taxon>
        <taxon>Actinomycetes</taxon>
        <taxon>Kitasatosporales</taxon>
        <taxon>Streptomycetaceae</taxon>
        <taxon>Streptomyces</taxon>
    </lineage>
</organism>
<name>K4QV08_STRDJ</name>
<keyword evidence="3" id="KW-0804">Transcription</keyword>
<dbReference type="Proteomes" id="UP000008043">
    <property type="component" value="Chromosome"/>
</dbReference>
<dbReference type="Gene3D" id="1.10.10.60">
    <property type="entry name" value="Homeodomain-like"/>
    <property type="match status" value="1"/>
</dbReference>
<dbReference type="InterPro" id="IPR018060">
    <property type="entry name" value="HTH_AraC"/>
</dbReference>
<dbReference type="SUPFAM" id="SSF46689">
    <property type="entry name" value="Homeodomain-like"/>
    <property type="match status" value="1"/>
</dbReference>
<protein>
    <recommendedName>
        <fullName evidence="4">HTH araC/xylS-type domain-containing protein</fullName>
    </recommendedName>
</protein>
<dbReference type="AlphaFoldDB" id="K4QV08"/>
<dbReference type="GO" id="GO:0003700">
    <property type="term" value="F:DNA-binding transcription factor activity"/>
    <property type="evidence" value="ECO:0007669"/>
    <property type="project" value="InterPro"/>
</dbReference>
<dbReference type="Pfam" id="PF12833">
    <property type="entry name" value="HTH_18"/>
    <property type="match status" value="1"/>
</dbReference>
<dbReference type="PANTHER" id="PTHR43280">
    <property type="entry name" value="ARAC-FAMILY TRANSCRIPTIONAL REGULATOR"/>
    <property type="match status" value="1"/>
</dbReference>
<dbReference type="PANTHER" id="PTHR43280:SF11">
    <property type="entry name" value="RCS-SPECIFIC HTH-TYPE TRANSCRIPTIONAL ACTIVATOR RCLR"/>
    <property type="match status" value="1"/>
</dbReference>